<organism evidence="4 5">
    <name type="scientific">Penicilliopsis zonata CBS 506.65</name>
    <dbReference type="NCBI Taxonomy" id="1073090"/>
    <lineage>
        <taxon>Eukaryota</taxon>
        <taxon>Fungi</taxon>
        <taxon>Dikarya</taxon>
        <taxon>Ascomycota</taxon>
        <taxon>Pezizomycotina</taxon>
        <taxon>Eurotiomycetes</taxon>
        <taxon>Eurotiomycetidae</taxon>
        <taxon>Eurotiales</taxon>
        <taxon>Aspergillaceae</taxon>
        <taxon>Penicilliopsis</taxon>
    </lineage>
</organism>
<dbReference type="EMBL" id="KV878342">
    <property type="protein sequence ID" value="OJJ46513.1"/>
    <property type="molecule type" value="Genomic_DNA"/>
</dbReference>
<proteinExistence type="predicted"/>
<reference evidence="5" key="1">
    <citation type="journal article" date="2017" name="Genome Biol.">
        <title>Comparative genomics reveals high biological diversity and specific adaptations in the industrially and medically important fungal genus Aspergillus.</title>
        <authorList>
            <person name="de Vries R.P."/>
            <person name="Riley R."/>
            <person name="Wiebenga A."/>
            <person name="Aguilar-Osorio G."/>
            <person name="Amillis S."/>
            <person name="Uchima C.A."/>
            <person name="Anderluh G."/>
            <person name="Asadollahi M."/>
            <person name="Askin M."/>
            <person name="Barry K."/>
            <person name="Battaglia E."/>
            <person name="Bayram O."/>
            <person name="Benocci T."/>
            <person name="Braus-Stromeyer S.A."/>
            <person name="Caldana C."/>
            <person name="Canovas D."/>
            <person name="Cerqueira G.C."/>
            <person name="Chen F."/>
            <person name="Chen W."/>
            <person name="Choi C."/>
            <person name="Clum A."/>
            <person name="Dos Santos R.A."/>
            <person name="Damasio A.R."/>
            <person name="Diallinas G."/>
            <person name="Emri T."/>
            <person name="Fekete E."/>
            <person name="Flipphi M."/>
            <person name="Freyberg S."/>
            <person name="Gallo A."/>
            <person name="Gournas C."/>
            <person name="Habgood R."/>
            <person name="Hainaut M."/>
            <person name="Harispe M.L."/>
            <person name="Henrissat B."/>
            <person name="Hilden K.S."/>
            <person name="Hope R."/>
            <person name="Hossain A."/>
            <person name="Karabika E."/>
            <person name="Karaffa L."/>
            <person name="Karanyi Z."/>
            <person name="Krasevec N."/>
            <person name="Kuo A."/>
            <person name="Kusch H."/>
            <person name="LaButti K."/>
            <person name="Lagendijk E.L."/>
            <person name="Lapidus A."/>
            <person name="Levasseur A."/>
            <person name="Lindquist E."/>
            <person name="Lipzen A."/>
            <person name="Logrieco A.F."/>
            <person name="MacCabe A."/>
            <person name="Maekelae M.R."/>
            <person name="Malavazi I."/>
            <person name="Melin P."/>
            <person name="Meyer V."/>
            <person name="Mielnichuk N."/>
            <person name="Miskei M."/>
            <person name="Molnar A.P."/>
            <person name="Mule G."/>
            <person name="Ngan C.Y."/>
            <person name="Orejas M."/>
            <person name="Orosz E."/>
            <person name="Ouedraogo J.P."/>
            <person name="Overkamp K.M."/>
            <person name="Park H.-S."/>
            <person name="Perrone G."/>
            <person name="Piumi F."/>
            <person name="Punt P.J."/>
            <person name="Ram A.F."/>
            <person name="Ramon A."/>
            <person name="Rauscher S."/>
            <person name="Record E."/>
            <person name="Riano-Pachon D.M."/>
            <person name="Robert V."/>
            <person name="Roehrig J."/>
            <person name="Ruller R."/>
            <person name="Salamov A."/>
            <person name="Salih N.S."/>
            <person name="Samson R.A."/>
            <person name="Sandor E."/>
            <person name="Sanguinetti M."/>
            <person name="Schuetze T."/>
            <person name="Sepcic K."/>
            <person name="Shelest E."/>
            <person name="Sherlock G."/>
            <person name="Sophianopoulou V."/>
            <person name="Squina F.M."/>
            <person name="Sun H."/>
            <person name="Susca A."/>
            <person name="Todd R.B."/>
            <person name="Tsang A."/>
            <person name="Unkles S.E."/>
            <person name="van de Wiele N."/>
            <person name="van Rossen-Uffink D."/>
            <person name="Oliveira J.V."/>
            <person name="Vesth T.C."/>
            <person name="Visser J."/>
            <person name="Yu J.-H."/>
            <person name="Zhou M."/>
            <person name="Andersen M.R."/>
            <person name="Archer D.B."/>
            <person name="Baker S.E."/>
            <person name="Benoit I."/>
            <person name="Brakhage A.A."/>
            <person name="Braus G.H."/>
            <person name="Fischer R."/>
            <person name="Frisvad J.C."/>
            <person name="Goldman G.H."/>
            <person name="Houbraken J."/>
            <person name="Oakley B."/>
            <person name="Pocsi I."/>
            <person name="Scazzocchio C."/>
            <person name="Seiboth B."/>
            <person name="vanKuyk P.A."/>
            <person name="Wortman J."/>
            <person name="Dyer P.S."/>
            <person name="Grigoriev I.V."/>
        </authorList>
    </citation>
    <scope>NUCLEOTIDE SEQUENCE [LARGE SCALE GENOMIC DNA]</scope>
    <source>
        <strain evidence="5">CBS 506.65</strain>
    </source>
</reference>
<dbReference type="VEuPathDB" id="FungiDB:ASPZODRAFT_1968839"/>
<dbReference type="GeneID" id="34613919"/>
<dbReference type="Pfam" id="PF13649">
    <property type="entry name" value="Methyltransf_25"/>
    <property type="match status" value="1"/>
</dbReference>
<keyword evidence="1" id="KW-0489">Methyltransferase</keyword>
<evidence type="ECO:0000256" key="1">
    <source>
        <dbReference type="ARBA" id="ARBA00022603"/>
    </source>
</evidence>
<keyword evidence="5" id="KW-1185">Reference proteome</keyword>
<evidence type="ECO:0000313" key="4">
    <source>
        <dbReference type="EMBL" id="OJJ46513.1"/>
    </source>
</evidence>
<keyword evidence="2" id="KW-0808">Transferase</keyword>
<dbReference type="InterPro" id="IPR041698">
    <property type="entry name" value="Methyltransf_25"/>
</dbReference>
<sequence length="245" mass="26868">MATVQWDSIGGKFNDATQLPSWKAQLSSVQKHIGKSISGATVLELACGTGFYTRKAIEWGARQAIGVDISSAMINNARILSKGEEGAEFYVADCSKPFRMGEFDLVMAFWLLNYADTEAKLLAMWQNLHDNMKPNGGRCIGIVPNWDLLPGIPTAGEAMFGIVVKPLSIIADGIAQFHTTLQTATPFSFISNAHTREQLERTARKAGLLDLRWLTPVDPQVPDVLDFVAFSKAPTFQLFTASRSK</sequence>
<evidence type="ECO:0000313" key="5">
    <source>
        <dbReference type="Proteomes" id="UP000184188"/>
    </source>
</evidence>
<name>A0A1L9SHD2_9EURO</name>
<dbReference type="OrthoDB" id="3647at2759"/>
<dbReference type="STRING" id="1073090.A0A1L9SHD2"/>
<dbReference type="RefSeq" id="XP_022581023.1">
    <property type="nucleotide sequence ID" value="XM_022727455.1"/>
</dbReference>
<dbReference type="GO" id="GO:0032259">
    <property type="term" value="P:methylation"/>
    <property type="evidence" value="ECO:0007669"/>
    <property type="project" value="UniProtKB-KW"/>
</dbReference>
<dbReference type="SUPFAM" id="SSF53335">
    <property type="entry name" value="S-adenosyl-L-methionine-dependent methyltransferases"/>
    <property type="match status" value="1"/>
</dbReference>
<protein>
    <recommendedName>
        <fullName evidence="3">Methyltransferase domain-containing protein</fullName>
    </recommendedName>
</protein>
<dbReference type="Proteomes" id="UP000184188">
    <property type="component" value="Unassembled WGS sequence"/>
</dbReference>
<dbReference type="PANTHER" id="PTHR43861">
    <property type="entry name" value="TRANS-ACONITATE 2-METHYLTRANSFERASE-RELATED"/>
    <property type="match status" value="1"/>
</dbReference>
<feature type="domain" description="Methyltransferase" evidence="3">
    <location>
        <begin position="42"/>
        <end position="136"/>
    </location>
</feature>
<dbReference type="PANTHER" id="PTHR43861:SF1">
    <property type="entry name" value="TRANS-ACONITATE 2-METHYLTRANSFERASE"/>
    <property type="match status" value="1"/>
</dbReference>
<accession>A0A1L9SHD2</accession>
<dbReference type="InterPro" id="IPR029063">
    <property type="entry name" value="SAM-dependent_MTases_sf"/>
</dbReference>
<evidence type="ECO:0000256" key="2">
    <source>
        <dbReference type="ARBA" id="ARBA00022679"/>
    </source>
</evidence>
<dbReference type="Gene3D" id="3.40.50.150">
    <property type="entry name" value="Vaccinia Virus protein VP39"/>
    <property type="match status" value="1"/>
</dbReference>
<dbReference type="AlphaFoldDB" id="A0A1L9SHD2"/>
<dbReference type="GO" id="GO:0008168">
    <property type="term" value="F:methyltransferase activity"/>
    <property type="evidence" value="ECO:0007669"/>
    <property type="project" value="UniProtKB-KW"/>
</dbReference>
<gene>
    <name evidence="4" type="ORF">ASPZODRAFT_1968839</name>
</gene>
<evidence type="ECO:0000259" key="3">
    <source>
        <dbReference type="Pfam" id="PF13649"/>
    </source>
</evidence>
<dbReference type="CDD" id="cd02440">
    <property type="entry name" value="AdoMet_MTases"/>
    <property type="match status" value="1"/>
</dbReference>